<feature type="domain" description="XPG-I" evidence="2">
    <location>
        <begin position="184"/>
        <end position="254"/>
    </location>
</feature>
<feature type="region of interest" description="Disordered" evidence="1">
    <location>
        <begin position="408"/>
        <end position="512"/>
    </location>
</feature>
<feature type="region of interest" description="Disordered" evidence="1">
    <location>
        <begin position="551"/>
        <end position="574"/>
    </location>
</feature>
<dbReference type="SUPFAM" id="SSF47807">
    <property type="entry name" value="5' to 3' exonuclease, C-terminal subdomain"/>
    <property type="match status" value="1"/>
</dbReference>
<evidence type="ECO:0000313" key="3">
    <source>
        <dbReference type="EMBL" id="CAK0798514.1"/>
    </source>
</evidence>
<dbReference type="Gene3D" id="1.10.150.20">
    <property type="entry name" value="5' to 3' exonuclease, C-terminal subdomain"/>
    <property type="match status" value="1"/>
</dbReference>
<accession>A0ABN9Q5H5</accession>
<evidence type="ECO:0000256" key="1">
    <source>
        <dbReference type="SAM" id="MobiDB-lite"/>
    </source>
</evidence>
<sequence length="640" mass="64699">ARRRAPAAWASPASGGACATCSGRRTRRPCGASTVGRQKMGLVSLRTEWTVLLPCAHRRGLPWPARGARRPPLPAPRALPRPGRLRRGAAARGAHGGPRRAPPRGRRGAPGARRRAGGHLRRAAAAGQGCDARAPAAGAAARARAPGAAAGRARGRGPASGAPAPRAGGGGHAGDGGTLHQLPAALGVQFIVASYEADAQLAYLAIEGLVDVVVTADADLLAFGCPRVLFDLDSGGGGLEVRLGDLQGCEGLAPYRLAPASLPDLCILSGCDYLPALPHVGLRTAAKWLHRAGGSVEGALRLAARRGVQVPGDYRRSFARARLVFESQLVFDPRTGRLCALRPLMVAPDVPEGYLGEALDDETARSIACGHLHPVTLESVDPARCQPQVSAALAAKLSLALALLAPDGPGPASSSGRDGGEPADLSGRDAAGPRSTGRVSRSPAPSVAQRQSSAGCGGVTRAAQGGSGGGSPPLPRAPRSSAAPGAPGAEGQPAAPRAHSRGFRPPRPAAPCDRAAAAIVPAPTAEQYGALRGELAEVSERLGELEAALAGHGGASTGQPGRAASPGPSEPADFASTLCEEWPALESKLDEDARSSLFPPTSALVLFRTEAGGGAAGPGRSAHAVFASKPGKEWPLSDVS</sequence>
<keyword evidence="4" id="KW-1185">Reference proteome</keyword>
<organism evidence="3 4">
    <name type="scientific">Prorocentrum cordatum</name>
    <dbReference type="NCBI Taxonomy" id="2364126"/>
    <lineage>
        <taxon>Eukaryota</taxon>
        <taxon>Sar</taxon>
        <taxon>Alveolata</taxon>
        <taxon>Dinophyceae</taxon>
        <taxon>Prorocentrales</taxon>
        <taxon>Prorocentraceae</taxon>
        <taxon>Prorocentrum</taxon>
    </lineage>
</organism>
<reference evidence="3" key="1">
    <citation type="submission" date="2023-10" db="EMBL/GenBank/DDBJ databases">
        <authorList>
            <person name="Chen Y."/>
            <person name="Shah S."/>
            <person name="Dougan E. K."/>
            <person name="Thang M."/>
            <person name="Chan C."/>
        </authorList>
    </citation>
    <scope>NUCLEOTIDE SEQUENCE [LARGE SCALE GENOMIC DNA]</scope>
</reference>
<feature type="compositionally biased region" description="Low complexity" evidence="1">
    <location>
        <begin position="143"/>
        <end position="166"/>
    </location>
</feature>
<gene>
    <name evidence="3" type="ORF">PCOR1329_LOCUS7237</name>
</gene>
<feature type="region of interest" description="Disordered" evidence="1">
    <location>
        <begin position="143"/>
        <end position="176"/>
    </location>
</feature>
<dbReference type="Pfam" id="PF00867">
    <property type="entry name" value="XPG_I"/>
    <property type="match status" value="1"/>
</dbReference>
<evidence type="ECO:0000259" key="2">
    <source>
        <dbReference type="SMART" id="SM00484"/>
    </source>
</evidence>
<protein>
    <recommendedName>
        <fullName evidence="2">XPG-I domain-containing protein</fullName>
    </recommendedName>
</protein>
<dbReference type="InterPro" id="IPR036279">
    <property type="entry name" value="5-3_exonuclease_C_sf"/>
</dbReference>
<dbReference type="EMBL" id="CAUYUJ010001959">
    <property type="protein sequence ID" value="CAK0798514.1"/>
    <property type="molecule type" value="Genomic_DNA"/>
</dbReference>
<feature type="compositionally biased region" description="Low complexity" evidence="1">
    <location>
        <begin position="1"/>
        <end position="19"/>
    </location>
</feature>
<feature type="region of interest" description="Disordered" evidence="1">
    <location>
        <begin position="612"/>
        <end position="640"/>
    </location>
</feature>
<dbReference type="InterPro" id="IPR006084">
    <property type="entry name" value="XPG/Rad2"/>
</dbReference>
<dbReference type="InterPro" id="IPR008918">
    <property type="entry name" value="HhH2"/>
</dbReference>
<dbReference type="PANTHER" id="PTHR11081">
    <property type="entry name" value="FLAP ENDONUCLEASE FAMILY MEMBER"/>
    <property type="match status" value="1"/>
</dbReference>
<dbReference type="SUPFAM" id="SSF88723">
    <property type="entry name" value="PIN domain-like"/>
    <property type="match status" value="1"/>
</dbReference>
<dbReference type="PANTHER" id="PTHR11081:SF65">
    <property type="entry name" value="DNA DAMAGE-INDUCIBLE PROTEIN DIN7-RELATED"/>
    <property type="match status" value="1"/>
</dbReference>
<feature type="non-terminal residue" evidence="3">
    <location>
        <position position="1"/>
    </location>
</feature>
<dbReference type="InterPro" id="IPR029060">
    <property type="entry name" value="PIN-like_dom_sf"/>
</dbReference>
<dbReference type="Gene3D" id="3.40.50.1010">
    <property type="entry name" value="5'-nuclease"/>
    <property type="match status" value="1"/>
</dbReference>
<feature type="non-terminal residue" evidence="3">
    <location>
        <position position="640"/>
    </location>
</feature>
<dbReference type="SMART" id="SM00484">
    <property type="entry name" value="XPGI"/>
    <property type="match status" value="1"/>
</dbReference>
<evidence type="ECO:0000313" key="4">
    <source>
        <dbReference type="Proteomes" id="UP001189429"/>
    </source>
</evidence>
<dbReference type="Proteomes" id="UP001189429">
    <property type="component" value="Unassembled WGS sequence"/>
</dbReference>
<comment type="caution">
    <text evidence="3">The sequence shown here is derived from an EMBL/GenBank/DDBJ whole genome shotgun (WGS) entry which is preliminary data.</text>
</comment>
<feature type="region of interest" description="Disordered" evidence="1">
    <location>
        <begin position="1"/>
        <end position="32"/>
    </location>
</feature>
<feature type="region of interest" description="Disordered" evidence="1">
    <location>
        <begin position="60"/>
        <end position="129"/>
    </location>
</feature>
<dbReference type="CDD" id="cd09901">
    <property type="entry name" value="H3TH_FEN1-like"/>
    <property type="match status" value="1"/>
</dbReference>
<feature type="compositionally biased region" description="Low complexity" evidence="1">
    <location>
        <begin position="477"/>
        <end position="497"/>
    </location>
</feature>
<dbReference type="InterPro" id="IPR006086">
    <property type="entry name" value="XPG-I_dom"/>
</dbReference>
<name>A0ABN9Q5H5_9DINO</name>
<feature type="compositionally biased region" description="Basic residues" evidence="1">
    <location>
        <begin position="97"/>
        <end position="122"/>
    </location>
</feature>
<proteinExistence type="predicted"/>
<dbReference type="SMART" id="SM00279">
    <property type="entry name" value="HhH2"/>
    <property type="match status" value="1"/>
</dbReference>
<dbReference type="PRINTS" id="PR00853">
    <property type="entry name" value="XPGRADSUPER"/>
</dbReference>
<feature type="compositionally biased region" description="Gly residues" evidence="1">
    <location>
        <begin position="167"/>
        <end position="176"/>
    </location>
</feature>